<evidence type="ECO:0000256" key="7">
    <source>
        <dbReference type="SAM" id="Phobius"/>
    </source>
</evidence>
<evidence type="ECO:0000256" key="2">
    <source>
        <dbReference type="ARBA" id="ARBA00022692"/>
    </source>
</evidence>
<comment type="subcellular location">
    <subcellularLocation>
        <location evidence="1">Membrane</location>
        <topology evidence="1">Multi-pass membrane protein</topology>
    </subcellularLocation>
</comment>
<dbReference type="InterPro" id="IPR049326">
    <property type="entry name" value="Rhodopsin_dom_fungi"/>
</dbReference>
<dbReference type="EMBL" id="JAFJYH010000111">
    <property type="protein sequence ID" value="KAG4419194.1"/>
    <property type="molecule type" value="Genomic_DNA"/>
</dbReference>
<evidence type="ECO:0000313" key="9">
    <source>
        <dbReference type="EMBL" id="KAG4419194.1"/>
    </source>
</evidence>
<evidence type="ECO:0000256" key="5">
    <source>
        <dbReference type="ARBA" id="ARBA00038359"/>
    </source>
</evidence>
<organism evidence="9 10">
    <name type="scientific">Cadophora malorum</name>
    <dbReference type="NCBI Taxonomy" id="108018"/>
    <lineage>
        <taxon>Eukaryota</taxon>
        <taxon>Fungi</taxon>
        <taxon>Dikarya</taxon>
        <taxon>Ascomycota</taxon>
        <taxon>Pezizomycotina</taxon>
        <taxon>Leotiomycetes</taxon>
        <taxon>Helotiales</taxon>
        <taxon>Ploettnerulaceae</taxon>
        <taxon>Cadophora</taxon>
    </lineage>
</organism>
<evidence type="ECO:0000256" key="3">
    <source>
        <dbReference type="ARBA" id="ARBA00022989"/>
    </source>
</evidence>
<evidence type="ECO:0000256" key="4">
    <source>
        <dbReference type="ARBA" id="ARBA00023136"/>
    </source>
</evidence>
<protein>
    <recommendedName>
        <fullName evidence="8">Rhodopsin domain-containing protein</fullName>
    </recommendedName>
</protein>
<evidence type="ECO:0000259" key="8">
    <source>
        <dbReference type="Pfam" id="PF20684"/>
    </source>
</evidence>
<feature type="transmembrane region" description="Helical" evidence="7">
    <location>
        <begin position="182"/>
        <end position="207"/>
    </location>
</feature>
<dbReference type="PANTHER" id="PTHR33048">
    <property type="entry name" value="PTH11-LIKE INTEGRAL MEMBRANE PROTEIN (AFU_ORTHOLOGUE AFUA_5G11245)"/>
    <property type="match status" value="1"/>
</dbReference>
<dbReference type="Proteomes" id="UP000664132">
    <property type="component" value="Unassembled WGS sequence"/>
</dbReference>
<comment type="caution">
    <text evidence="9">The sequence shown here is derived from an EMBL/GenBank/DDBJ whole genome shotgun (WGS) entry which is preliminary data.</text>
</comment>
<sequence>MSNSGVFGPTPEGVDLSETQNVAVSSAVISLMVIATIFVLLRVAARAMQKGVTMALAVDDYCIAVGLLFAHGTAVCSLVSLSYGGGKHLWAINATQFTVIWKILFAYVIIYALAVSFTKLSIVLFYRRLFGMNWGLWFCAFLVVAYCITVIVTILVSCQPLRYFWTQYTTPGATGHCINVPLFFFANGIWAMLVDVCILIVPIPIILKLDMPKSQKIAVMLIMLLGSFVCIASIIRIITIHVVITSDDLTWAMGQLFIWSCCEPYIGIVCACLPTLAPFFRRWWATLVTKSGGTSKKRSYGGTNPSEHMSGTNTGGLVKSKDRDTNISDTQHSRSGSKREWILLPENVKVRDDDQIELTTNVTESRDMKRAERDEELGIGSIQDIHVQKDVTWRSSHPAT</sequence>
<feature type="compositionally biased region" description="Polar residues" evidence="6">
    <location>
        <begin position="301"/>
        <end position="312"/>
    </location>
</feature>
<keyword evidence="3 7" id="KW-1133">Transmembrane helix</keyword>
<dbReference type="GO" id="GO:0016020">
    <property type="term" value="C:membrane"/>
    <property type="evidence" value="ECO:0007669"/>
    <property type="project" value="UniProtKB-SubCell"/>
</dbReference>
<keyword evidence="2 7" id="KW-0812">Transmembrane</keyword>
<dbReference type="InterPro" id="IPR052337">
    <property type="entry name" value="SAT4-like"/>
</dbReference>
<feature type="transmembrane region" description="Helical" evidence="7">
    <location>
        <begin position="219"/>
        <end position="244"/>
    </location>
</feature>
<reference evidence="9" key="1">
    <citation type="submission" date="2021-02" db="EMBL/GenBank/DDBJ databases">
        <title>Genome sequence Cadophora malorum strain M34.</title>
        <authorList>
            <person name="Stefanovic E."/>
            <person name="Vu D."/>
            <person name="Scully C."/>
            <person name="Dijksterhuis J."/>
            <person name="Roader J."/>
            <person name="Houbraken J."/>
        </authorList>
    </citation>
    <scope>NUCLEOTIDE SEQUENCE</scope>
    <source>
        <strain evidence="9">M34</strain>
    </source>
</reference>
<evidence type="ECO:0000256" key="1">
    <source>
        <dbReference type="ARBA" id="ARBA00004141"/>
    </source>
</evidence>
<comment type="similarity">
    <text evidence="5">Belongs to the SAT4 family.</text>
</comment>
<feature type="transmembrane region" description="Helical" evidence="7">
    <location>
        <begin position="103"/>
        <end position="126"/>
    </location>
</feature>
<feature type="transmembrane region" description="Helical" evidence="7">
    <location>
        <begin position="20"/>
        <end position="41"/>
    </location>
</feature>
<dbReference type="Pfam" id="PF20684">
    <property type="entry name" value="Fung_rhodopsin"/>
    <property type="match status" value="1"/>
</dbReference>
<evidence type="ECO:0000313" key="10">
    <source>
        <dbReference type="Proteomes" id="UP000664132"/>
    </source>
</evidence>
<feature type="region of interest" description="Disordered" evidence="6">
    <location>
        <begin position="292"/>
        <end position="337"/>
    </location>
</feature>
<accession>A0A8H7TCS2</accession>
<evidence type="ECO:0000256" key="6">
    <source>
        <dbReference type="SAM" id="MobiDB-lite"/>
    </source>
</evidence>
<dbReference type="PANTHER" id="PTHR33048:SF163">
    <property type="entry name" value="INTEGRAL MEMBRANE PROTEIN (AFU_ORTHOLOGUE AFUA_8G05510)"/>
    <property type="match status" value="1"/>
</dbReference>
<gene>
    <name evidence="9" type="ORF">IFR04_007695</name>
</gene>
<feature type="domain" description="Rhodopsin" evidence="8">
    <location>
        <begin position="41"/>
        <end position="282"/>
    </location>
</feature>
<keyword evidence="4 7" id="KW-0472">Membrane</keyword>
<feature type="transmembrane region" description="Helical" evidence="7">
    <location>
        <begin position="138"/>
        <end position="162"/>
    </location>
</feature>
<feature type="transmembrane region" description="Helical" evidence="7">
    <location>
        <begin position="256"/>
        <end position="280"/>
    </location>
</feature>
<keyword evidence="10" id="KW-1185">Reference proteome</keyword>
<name>A0A8H7TCS2_9HELO</name>
<dbReference type="OrthoDB" id="5429740at2759"/>
<feature type="transmembrane region" description="Helical" evidence="7">
    <location>
        <begin position="61"/>
        <end position="83"/>
    </location>
</feature>
<proteinExistence type="inferred from homology"/>
<dbReference type="AlphaFoldDB" id="A0A8H7TCS2"/>